<evidence type="ECO:0000256" key="1">
    <source>
        <dbReference type="SAM" id="MobiDB-lite"/>
    </source>
</evidence>
<gene>
    <name evidence="2" type="ORF">WH47_09578</name>
</gene>
<dbReference type="STRING" id="597456.A0A0L7RE67"/>
<dbReference type="OrthoDB" id="6234674at2759"/>
<accession>A0A0L7RE67</accession>
<keyword evidence="3" id="KW-1185">Reference proteome</keyword>
<proteinExistence type="predicted"/>
<feature type="compositionally biased region" description="Polar residues" evidence="1">
    <location>
        <begin position="20"/>
        <end position="30"/>
    </location>
</feature>
<protein>
    <submittedName>
        <fullName evidence="2">Uncharacterized protein</fullName>
    </submittedName>
</protein>
<organism evidence="2 3">
    <name type="scientific">Habropoda laboriosa</name>
    <dbReference type="NCBI Taxonomy" id="597456"/>
    <lineage>
        <taxon>Eukaryota</taxon>
        <taxon>Metazoa</taxon>
        <taxon>Ecdysozoa</taxon>
        <taxon>Arthropoda</taxon>
        <taxon>Hexapoda</taxon>
        <taxon>Insecta</taxon>
        <taxon>Pterygota</taxon>
        <taxon>Neoptera</taxon>
        <taxon>Endopterygota</taxon>
        <taxon>Hymenoptera</taxon>
        <taxon>Apocrita</taxon>
        <taxon>Aculeata</taxon>
        <taxon>Apoidea</taxon>
        <taxon>Anthophila</taxon>
        <taxon>Apidae</taxon>
        <taxon>Habropoda</taxon>
    </lineage>
</organism>
<dbReference type="Proteomes" id="UP000053825">
    <property type="component" value="Unassembled WGS sequence"/>
</dbReference>
<evidence type="ECO:0000313" key="3">
    <source>
        <dbReference type="Proteomes" id="UP000053825"/>
    </source>
</evidence>
<dbReference type="AlphaFoldDB" id="A0A0L7RE67"/>
<name>A0A0L7RE67_9HYME</name>
<reference evidence="2 3" key="1">
    <citation type="submission" date="2015-07" db="EMBL/GenBank/DDBJ databases">
        <title>The genome of Habropoda laboriosa.</title>
        <authorList>
            <person name="Pan H."/>
            <person name="Kapheim K."/>
        </authorList>
    </citation>
    <scope>NUCLEOTIDE SEQUENCE [LARGE SCALE GENOMIC DNA]</scope>
    <source>
        <strain evidence="2">0110345459</strain>
    </source>
</reference>
<sequence>MGGGGGLQATDLRRRLESRCSGSTFPQSPRSLRHDGSCTPDLSGNLGQEERVDLQATLASGQPTCAGSRACRRQADEENDREKGSRCSNRGSGVIGSLYGKLRLSVGRFLSTEAEKVEGGNGKRHRLRWCRKDFRWIADVATRTLLLSIVLFVTPGKSPDPFFFSTNSSVPREVE</sequence>
<evidence type="ECO:0000313" key="2">
    <source>
        <dbReference type="EMBL" id="KOC69021.1"/>
    </source>
</evidence>
<dbReference type="EMBL" id="KQ414613">
    <property type="protein sequence ID" value="KOC69021.1"/>
    <property type="molecule type" value="Genomic_DNA"/>
</dbReference>
<feature type="region of interest" description="Disordered" evidence="1">
    <location>
        <begin position="1"/>
        <end position="45"/>
    </location>
</feature>